<name>A0A2X2IY55_SPHMU</name>
<proteinExistence type="predicted"/>
<sequence>MKTDEKKLVGTLAHFLVSDSDGTALSSFFVFIDLSPQYH</sequence>
<dbReference type="EMBL" id="UAUU01000002">
    <property type="protein sequence ID" value="SPZ84226.1"/>
    <property type="molecule type" value="Genomic_DNA"/>
</dbReference>
<dbReference type="AlphaFoldDB" id="A0A2X2IY55"/>
<evidence type="ECO:0000313" key="1">
    <source>
        <dbReference type="EMBL" id="SPZ84226.1"/>
    </source>
</evidence>
<evidence type="ECO:0000313" key="2">
    <source>
        <dbReference type="Proteomes" id="UP000251241"/>
    </source>
</evidence>
<gene>
    <name evidence="1" type="ORF">NCTC11343_00757</name>
</gene>
<reference evidence="1 2" key="1">
    <citation type="submission" date="2018-06" db="EMBL/GenBank/DDBJ databases">
        <authorList>
            <consortium name="Pathogen Informatics"/>
            <person name="Doyle S."/>
        </authorList>
    </citation>
    <scope>NUCLEOTIDE SEQUENCE [LARGE SCALE GENOMIC DNA]</scope>
    <source>
        <strain evidence="1 2">NCTC11343</strain>
    </source>
</reference>
<protein>
    <submittedName>
        <fullName evidence="1">Uncharacterized protein</fullName>
    </submittedName>
</protein>
<accession>A0A2X2IY55</accession>
<dbReference type="Proteomes" id="UP000251241">
    <property type="component" value="Unassembled WGS sequence"/>
</dbReference>
<organism evidence="1 2">
    <name type="scientific">Sphingobacterium multivorum</name>
    <dbReference type="NCBI Taxonomy" id="28454"/>
    <lineage>
        <taxon>Bacteria</taxon>
        <taxon>Pseudomonadati</taxon>
        <taxon>Bacteroidota</taxon>
        <taxon>Sphingobacteriia</taxon>
        <taxon>Sphingobacteriales</taxon>
        <taxon>Sphingobacteriaceae</taxon>
        <taxon>Sphingobacterium</taxon>
    </lineage>
</organism>